<accession>A0A345XYC7</accession>
<dbReference type="AlphaFoldDB" id="A0A345XYC7"/>
<reference evidence="3 4" key="1">
    <citation type="submission" date="2018-07" db="EMBL/GenBank/DDBJ databases">
        <title>Draft genome of the type strain Streptomyces armeniacus ATCC 15676.</title>
        <authorList>
            <person name="Labana P."/>
            <person name="Gosse J.T."/>
            <person name="Boddy C.N."/>
        </authorList>
    </citation>
    <scope>NUCLEOTIDE SEQUENCE [LARGE SCALE GENOMIC DNA]</scope>
    <source>
        <strain evidence="3 4">ATCC 15676</strain>
    </source>
</reference>
<dbReference type="RefSeq" id="WP_208883699.1">
    <property type="nucleotide sequence ID" value="NZ_CP031320.1"/>
</dbReference>
<feature type="domain" description="PPM-type phosphatase" evidence="2">
    <location>
        <begin position="175"/>
        <end position="383"/>
    </location>
</feature>
<evidence type="ECO:0000313" key="3">
    <source>
        <dbReference type="EMBL" id="AXK36643.1"/>
    </source>
</evidence>
<organism evidence="3 4">
    <name type="scientific">Streptomyces armeniacus</name>
    <dbReference type="NCBI Taxonomy" id="83291"/>
    <lineage>
        <taxon>Bacteria</taxon>
        <taxon>Bacillati</taxon>
        <taxon>Actinomycetota</taxon>
        <taxon>Actinomycetes</taxon>
        <taxon>Kitasatosporales</taxon>
        <taxon>Streptomycetaceae</taxon>
        <taxon>Streptomyces</taxon>
    </lineage>
</organism>
<feature type="region of interest" description="Disordered" evidence="1">
    <location>
        <begin position="1"/>
        <end position="135"/>
    </location>
</feature>
<dbReference type="SUPFAM" id="SSF81606">
    <property type="entry name" value="PP2C-like"/>
    <property type="match status" value="1"/>
</dbReference>
<feature type="compositionally biased region" description="Basic and acidic residues" evidence="1">
    <location>
        <begin position="109"/>
        <end position="121"/>
    </location>
</feature>
<evidence type="ECO:0000313" key="4">
    <source>
        <dbReference type="Proteomes" id="UP000254425"/>
    </source>
</evidence>
<dbReference type="Pfam" id="PF13672">
    <property type="entry name" value="PP2C_2"/>
    <property type="match status" value="1"/>
</dbReference>
<feature type="compositionally biased region" description="Low complexity" evidence="1">
    <location>
        <begin position="24"/>
        <end position="43"/>
    </location>
</feature>
<feature type="compositionally biased region" description="Low complexity" evidence="1">
    <location>
        <begin position="50"/>
        <end position="62"/>
    </location>
</feature>
<evidence type="ECO:0000259" key="2">
    <source>
        <dbReference type="Pfam" id="PF13672"/>
    </source>
</evidence>
<gene>
    <name evidence="3" type="ORF">DVA86_32825</name>
</gene>
<dbReference type="KEGG" id="sarm:DVA86_32825"/>
<sequence length="420" mass="43449">MDQNTDTGAYGAPYAPRGGRDPYADGGADAADPYADADSYGSAEPYGSTGPYAAPDPAPYGDGSTGPHADADPYGSADPDPAPYGDAGTGAGRDPYGGASAPGRHVPRWAREDTSPPEKPRGAPRHVGARPPRYAPTPLGLPAPRDGDAHAAILPDTVLDGARYGPLTVRAVSVRGDSHRHLGECRQDALALTRLGSAESGLLLLAVADGVGGASRSHSGSNGIVHGLAQLLDRMAEPLLEAIAGGDADTFQNLADEAVADAADMLRANMKAPAQEYSTTLRALLVPLDPAVQTRGFLSVGDGGLFRITTGGWQLLDGATDPDGEGRGVINTSTPALPDNYDRVATSLLAPSTPGDVLVLCTDGFSGPLEGERELRALLADDWGGGADVPHLSDFLWQVQTRAKTYDDDRTVICLWEGVR</sequence>
<evidence type="ECO:0000256" key="1">
    <source>
        <dbReference type="SAM" id="MobiDB-lite"/>
    </source>
</evidence>
<dbReference type="InterPro" id="IPR001932">
    <property type="entry name" value="PPM-type_phosphatase-like_dom"/>
</dbReference>
<dbReference type="EMBL" id="CP031320">
    <property type="protein sequence ID" value="AXK36643.1"/>
    <property type="molecule type" value="Genomic_DNA"/>
</dbReference>
<keyword evidence="4" id="KW-1185">Reference proteome</keyword>
<proteinExistence type="predicted"/>
<protein>
    <recommendedName>
        <fullName evidence="2">PPM-type phosphatase domain-containing protein</fullName>
    </recommendedName>
</protein>
<dbReference type="Proteomes" id="UP000254425">
    <property type="component" value="Chromosome"/>
</dbReference>
<dbReference type="Gene3D" id="3.60.40.10">
    <property type="entry name" value="PPM-type phosphatase domain"/>
    <property type="match status" value="1"/>
</dbReference>
<feature type="compositionally biased region" description="Low complexity" evidence="1">
    <location>
        <begin position="8"/>
        <end position="17"/>
    </location>
</feature>
<dbReference type="InterPro" id="IPR036457">
    <property type="entry name" value="PPM-type-like_dom_sf"/>
</dbReference>
<name>A0A345XYC7_9ACTN</name>